<dbReference type="PANTHER" id="PTHR16932">
    <property type="entry name" value="INTERFERON ALPHA-INDUCIBLE PROTEIN 27"/>
    <property type="match status" value="1"/>
</dbReference>
<dbReference type="PANTHER" id="PTHR16932:SF18">
    <property type="entry name" value="INTERFERON, ALPHA-INDUCIBLE PROTEIN 27-LIKE 2"/>
    <property type="match status" value="1"/>
</dbReference>
<keyword evidence="4 6" id="KW-1133">Transmembrane helix</keyword>
<evidence type="ECO:0000256" key="2">
    <source>
        <dbReference type="ARBA" id="ARBA00007262"/>
    </source>
</evidence>
<sequence length="432" mass="46093">MREDERVESPGKTLAVGAGVGAAVGAAATAAVVPAVQAAGFTAAGIAAESAAAGMMSATATAGGGGIAAGSTVAVLQSIGATAAVPLGIAAAVVIAPAAVGLGVAGVVKMFRSFQHEYVSGYEPRDAVDKGKYWLVATEEGWGNVRVCRYTFECDARAAFGKIWCSRVLYNPDGDDVRTCPLRLTGSFLTLELAKLRQAKRLQTMTSGDIIFDKPVILQGPDGTTLFNPEGTEAALSKSAEEEAACVQLIRNDDGTVSIQSMRNKLYLSVREFEDEEDDLDDDDALPCRFDATEIDELQSFHLKLVDDQAFVLTCEEVGLQLERNKKHVVCEDHYSEMIEAICWTLKHPAIAPPQAEFPSERDVPDAVPAKVVAAPQPNMIPNYSLTEEALDKRHKTIMEMVLAGKSVQYIDDILTRLYGSPLLNGGKVLLN</sequence>
<comment type="subcellular location">
    <subcellularLocation>
        <location evidence="1">Membrane</location>
        <topology evidence="1">Multi-pass membrane protein</topology>
    </subcellularLocation>
</comment>
<dbReference type="InterPro" id="IPR009311">
    <property type="entry name" value="IFI6/IFI27-like"/>
</dbReference>
<reference evidence="7 8" key="1">
    <citation type="submission" date="2018-09" db="EMBL/GenBank/DDBJ databases">
        <title>Genomic investigation of the strawberry pathogen Phytophthora fragariae indicates pathogenicity is determined by transcriptional variation in three key races.</title>
        <authorList>
            <person name="Adams T.M."/>
            <person name="Armitage A.D."/>
            <person name="Sobczyk M.K."/>
            <person name="Bates H.J."/>
            <person name="Dunwell J.M."/>
            <person name="Nellist C.F."/>
            <person name="Harrison R.J."/>
        </authorList>
    </citation>
    <scope>NUCLEOTIDE SEQUENCE [LARGE SCALE GENOMIC DNA]</scope>
    <source>
        <strain evidence="7 8">SCRP324</strain>
    </source>
</reference>
<proteinExistence type="inferred from homology"/>
<evidence type="ECO:0000256" key="6">
    <source>
        <dbReference type="SAM" id="Phobius"/>
    </source>
</evidence>
<feature type="transmembrane region" description="Helical" evidence="6">
    <location>
        <begin position="58"/>
        <end position="79"/>
    </location>
</feature>
<feature type="transmembrane region" description="Helical" evidence="6">
    <location>
        <begin position="85"/>
        <end position="108"/>
    </location>
</feature>
<keyword evidence="3 6" id="KW-0812">Transmembrane</keyword>
<dbReference type="Pfam" id="PF06140">
    <property type="entry name" value="Ifi-6-16"/>
    <property type="match status" value="1"/>
</dbReference>
<gene>
    <name evidence="7" type="ORF">PR002_g15595</name>
</gene>
<dbReference type="Gene3D" id="6.10.110.10">
    <property type="match status" value="1"/>
</dbReference>
<dbReference type="EMBL" id="QXFU01001144">
    <property type="protein sequence ID" value="KAE9009518.1"/>
    <property type="molecule type" value="Genomic_DNA"/>
</dbReference>
<evidence type="ECO:0000256" key="4">
    <source>
        <dbReference type="ARBA" id="ARBA00022989"/>
    </source>
</evidence>
<comment type="caution">
    <text evidence="7">The sequence shown here is derived from an EMBL/GenBank/DDBJ whole genome shotgun (WGS) entry which is preliminary data.</text>
</comment>
<protein>
    <submittedName>
        <fullName evidence="7">Uncharacterized protein</fullName>
    </submittedName>
</protein>
<name>A0A6A3KVF7_9STRA</name>
<evidence type="ECO:0000256" key="1">
    <source>
        <dbReference type="ARBA" id="ARBA00004141"/>
    </source>
</evidence>
<evidence type="ECO:0000313" key="8">
    <source>
        <dbReference type="Proteomes" id="UP000435112"/>
    </source>
</evidence>
<dbReference type="InterPro" id="IPR038213">
    <property type="entry name" value="IFI6/IFI27-like_sf"/>
</dbReference>
<accession>A0A6A3KVF7</accession>
<feature type="transmembrane region" description="Helical" evidence="6">
    <location>
        <begin position="20"/>
        <end position="46"/>
    </location>
</feature>
<dbReference type="OrthoDB" id="89756at2759"/>
<comment type="similarity">
    <text evidence="2">Belongs to the IFI6/IFI27 family.</text>
</comment>
<organism evidence="7 8">
    <name type="scientific">Phytophthora rubi</name>
    <dbReference type="NCBI Taxonomy" id="129364"/>
    <lineage>
        <taxon>Eukaryota</taxon>
        <taxon>Sar</taxon>
        <taxon>Stramenopiles</taxon>
        <taxon>Oomycota</taxon>
        <taxon>Peronosporomycetes</taxon>
        <taxon>Peronosporales</taxon>
        <taxon>Peronosporaceae</taxon>
        <taxon>Phytophthora</taxon>
    </lineage>
</organism>
<evidence type="ECO:0000256" key="5">
    <source>
        <dbReference type="ARBA" id="ARBA00023136"/>
    </source>
</evidence>
<keyword evidence="5 6" id="KW-0472">Membrane</keyword>
<dbReference type="AlphaFoldDB" id="A0A6A3KVF7"/>
<evidence type="ECO:0000256" key="3">
    <source>
        <dbReference type="ARBA" id="ARBA00022692"/>
    </source>
</evidence>
<dbReference type="GO" id="GO:0016020">
    <property type="term" value="C:membrane"/>
    <property type="evidence" value="ECO:0007669"/>
    <property type="project" value="UniProtKB-SubCell"/>
</dbReference>
<evidence type="ECO:0000313" key="7">
    <source>
        <dbReference type="EMBL" id="KAE9009518.1"/>
    </source>
</evidence>
<dbReference type="Proteomes" id="UP000435112">
    <property type="component" value="Unassembled WGS sequence"/>
</dbReference>